<evidence type="ECO:0000256" key="1">
    <source>
        <dbReference type="ARBA" id="ARBA00005564"/>
    </source>
</evidence>
<dbReference type="AlphaFoldDB" id="A0A4Q0P870"/>
<comment type="similarity">
    <text evidence="1">Belongs to the cycloisomerase 2 family.</text>
</comment>
<evidence type="ECO:0000313" key="4">
    <source>
        <dbReference type="Proteomes" id="UP000289238"/>
    </source>
</evidence>
<organism evidence="3 4">
    <name type="scientific">Leeuwenhoekiella aequorea</name>
    <dbReference type="NCBI Taxonomy" id="283736"/>
    <lineage>
        <taxon>Bacteria</taxon>
        <taxon>Pseudomonadati</taxon>
        <taxon>Bacteroidota</taxon>
        <taxon>Flavobacteriia</taxon>
        <taxon>Flavobacteriales</taxon>
        <taxon>Flavobacteriaceae</taxon>
        <taxon>Leeuwenhoekiella</taxon>
    </lineage>
</organism>
<dbReference type="InterPro" id="IPR011048">
    <property type="entry name" value="Haem_d1_sf"/>
</dbReference>
<dbReference type="RefSeq" id="WP_128757502.1">
    <property type="nucleotide sequence ID" value="NZ_QOVM01000003.1"/>
</dbReference>
<dbReference type="InterPro" id="IPR015943">
    <property type="entry name" value="WD40/YVTN_repeat-like_dom_sf"/>
</dbReference>
<dbReference type="Proteomes" id="UP000289238">
    <property type="component" value="Unassembled WGS sequence"/>
</dbReference>
<dbReference type="Gene3D" id="2.130.10.10">
    <property type="entry name" value="YVTN repeat-like/Quinoprotein amine dehydrogenase"/>
    <property type="match status" value="1"/>
</dbReference>
<dbReference type="GO" id="GO:0017057">
    <property type="term" value="F:6-phosphogluconolactonase activity"/>
    <property type="evidence" value="ECO:0007669"/>
    <property type="project" value="TreeGrafter"/>
</dbReference>
<dbReference type="Pfam" id="PF10282">
    <property type="entry name" value="Lactonase"/>
    <property type="match status" value="1"/>
</dbReference>
<keyword evidence="2" id="KW-0313">Glucose metabolism</keyword>
<protein>
    <submittedName>
        <fullName evidence="3">6-phosphogluconolactonase</fullName>
    </submittedName>
</protein>
<dbReference type="PANTHER" id="PTHR30344">
    <property type="entry name" value="6-PHOSPHOGLUCONOLACTONASE-RELATED"/>
    <property type="match status" value="1"/>
</dbReference>
<dbReference type="SUPFAM" id="SSF51004">
    <property type="entry name" value="C-terminal (heme d1) domain of cytochrome cd1-nitrite reductase"/>
    <property type="match status" value="1"/>
</dbReference>
<evidence type="ECO:0000256" key="2">
    <source>
        <dbReference type="ARBA" id="ARBA00022526"/>
    </source>
</evidence>
<dbReference type="GO" id="GO:0006006">
    <property type="term" value="P:glucose metabolic process"/>
    <property type="evidence" value="ECO:0007669"/>
    <property type="project" value="UniProtKB-KW"/>
</dbReference>
<gene>
    <name evidence="3" type="ORF">DSM00_1605</name>
</gene>
<proteinExistence type="inferred from homology"/>
<keyword evidence="2" id="KW-0119">Carbohydrate metabolism</keyword>
<accession>A0A4Q0P870</accession>
<comment type="caution">
    <text evidence="3">The sequence shown here is derived from an EMBL/GenBank/DDBJ whole genome shotgun (WGS) entry which is preliminary data.</text>
</comment>
<dbReference type="PANTHER" id="PTHR30344:SF1">
    <property type="entry name" value="6-PHOSPHOGLUCONOLACTONASE"/>
    <property type="match status" value="1"/>
</dbReference>
<dbReference type="OrthoDB" id="9790815at2"/>
<dbReference type="InterPro" id="IPR050282">
    <property type="entry name" value="Cycloisomerase_2"/>
</dbReference>
<name>A0A4Q0P870_9FLAO</name>
<dbReference type="InterPro" id="IPR019405">
    <property type="entry name" value="Lactonase_7-beta_prop"/>
</dbReference>
<dbReference type="PROSITE" id="PS51257">
    <property type="entry name" value="PROKAR_LIPOPROTEIN"/>
    <property type="match status" value="1"/>
</dbReference>
<keyword evidence="4" id="KW-1185">Reference proteome</keyword>
<evidence type="ECO:0000313" key="3">
    <source>
        <dbReference type="EMBL" id="RXG22508.1"/>
    </source>
</evidence>
<reference evidence="3 4" key="1">
    <citation type="submission" date="2018-07" db="EMBL/GenBank/DDBJ databases">
        <title>Leeuwenhoekiella genomics.</title>
        <authorList>
            <person name="Tahon G."/>
            <person name="Willems A."/>
        </authorList>
    </citation>
    <scope>NUCLEOTIDE SEQUENCE [LARGE SCALE GENOMIC DNA]</scope>
    <source>
        <strain evidence="3 4">LMG 22550</strain>
    </source>
</reference>
<dbReference type="EMBL" id="QOVM01000003">
    <property type="protein sequence ID" value="RXG22508.1"/>
    <property type="molecule type" value="Genomic_DNA"/>
</dbReference>
<sequence length="374" mass="40876">MKTIVFALSLFSIISCKNTETKTETSVTQSTTSENKDTSFYIGTYTDGTSKGIYKLALKEDGSFTEPVLAAKASNPSFLAFNKNKDILLAVNENDPGTIESFQVNGDTLVQINSSNTGGAHPCYVTTNNQDYVLVANYSGGNVGLLKLNEDGKLSELLDLEQHIGKGTTDRQEGPHAHSSWFIPDGSGIISVDLGTNQLWFSSINTETNKLDPNPTQKLDFEPGAGPRHLVFHPTKNYVYVLNELNNTISQIENKDGNYTVLNNTSILPEDFKDFSKAADIHISQDGKFVYASNRGNDSIAILEVLENGGLKLLANEPTRGKDPRNFQITPDEKFIVAANQNGNNLVSYKRDSETGLLTYVAQVSAPAPVYILF</sequence>
<dbReference type="GO" id="GO:0005829">
    <property type="term" value="C:cytosol"/>
    <property type="evidence" value="ECO:0007669"/>
    <property type="project" value="TreeGrafter"/>
</dbReference>